<keyword evidence="2" id="KW-1185">Reference proteome</keyword>
<dbReference type="RefSeq" id="WP_117176002.1">
    <property type="nucleotide sequence ID" value="NZ_QFZK01000004.1"/>
</dbReference>
<dbReference type="Proteomes" id="UP000260665">
    <property type="component" value="Unassembled WGS sequence"/>
</dbReference>
<proteinExistence type="predicted"/>
<accession>A0A3E1RCN3</accession>
<organism evidence="1 2">
    <name type="scientific">Rhodoferax lacus</name>
    <dbReference type="NCBI Taxonomy" id="2184758"/>
    <lineage>
        <taxon>Bacteria</taxon>
        <taxon>Pseudomonadati</taxon>
        <taxon>Pseudomonadota</taxon>
        <taxon>Betaproteobacteria</taxon>
        <taxon>Burkholderiales</taxon>
        <taxon>Comamonadaceae</taxon>
        <taxon>Rhodoferax</taxon>
    </lineage>
</organism>
<evidence type="ECO:0000313" key="1">
    <source>
        <dbReference type="EMBL" id="RFO97125.1"/>
    </source>
</evidence>
<gene>
    <name evidence="1" type="ORF">DIC66_08235</name>
</gene>
<dbReference type="OrthoDB" id="8915488at2"/>
<dbReference type="AlphaFoldDB" id="A0A3E1RCN3"/>
<name>A0A3E1RCN3_9BURK</name>
<sequence>MHNEPMRVILGASSLKAYVTAPKTMHVLGIVRFGQEYGLLATNSEGTFFRVNGSSMVALDAYRVHRAIEIAHRNGERAGLGPVHHAREDFAPSGAAPLVSVRKHRHAEMHANA</sequence>
<reference evidence="1 2" key="1">
    <citation type="submission" date="2018-05" db="EMBL/GenBank/DDBJ databases">
        <title>Rhodoferax soyangensis sp.nov., isolated from an oligotrophic freshwater lake.</title>
        <authorList>
            <person name="Park M."/>
        </authorList>
    </citation>
    <scope>NUCLEOTIDE SEQUENCE [LARGE SCALE GENOMIC DNA]</scope>
    <source>
        <strain evidence="1 2">IMCC26218</strain>
    </source>
</reference>
<protein>
    <submittedName>
        <fullName evidence="1">Uncharacterized protein</fullName>
    </submittedName>
</protein>
<evidence type="ECO:0000313" key="2">
    <source>
        <dbReference type="Proteomes" id="UP000260665"/>
    </source>
</evidence>
<dbReference type="EMBL" id="QFZK01000004">
    <property type="protein sequence ID" value="RFO97125.1"/>
    <property type="molecule type" value="Genomic_DNA"/>
</dbReference>
<comment type="caution">
    <text evidence="1">The sequence shown here is derived from an EMBL/GenBank/DDBJ whole genome shotgun (WGS) entry which is preliminary data.</text>
</comment>